<name>A0A2P2K404_RHIMU</name>
<reference evidence="1" key="1">
    <citation type="submission" date="2018-02" db="EMBL/GenBank/DDBJ databases">
        <title>Rhizophora mucronata_Transcriptome.</title>
        <authorList>
            <person name="Meera S.P."/>
            <person name="Sreeshan A."/>
            <person name="Augustine A."/>
        </authorList>
    </citation>
    <scope>NUCLEOTIDE SEQUENCE</scope>
    <source>
        <tissue evidence="1">Leaf</tissue>
    </source>
</reference>
<dbReference type="AlphaFoldDB" id="A0A2P2K404"/>
<dbReference type="EMBL" id="GGEC01019974">
    <property type="protein sequence ID" value="MBX00458.1"/>
    <property type="molecule type" value="Transcribed_RNA"/>
</dbReference>
<proteinExistence type="predicted"/>
<protein>
    <submittedName>
        <fullName evidence="1">Uncharacterized protein</fullName>
    </submittedName>
</protein>
<organism evidence="1">
    <name type="scientific">Rhizophora mucronata</name>
    <name type="common">Asiatic mangrove</name>
    <dbReference type="NCBI Taxonomy" id="61149"/>
    <lineage>
        <taxon>Eukaryota</taxon>
        <taxon>Viridiplantae</taxon>
        <taxon>Streptophyta</taxon>
        <taxon>Embryophyta</taxon>
        <taxon>Tracheophyta</taxon>
        <taxon>Spermatophyta</taxon>
        <taxon>Magnoliopsida</taxon>
        <taxon>eudicotyledons</taxon>
        <taxon>Gunneridae</taxon>
        <taxon>Pentapetalae</taxon>
        <taxon>rosids</taxon>
        <taxon>fabids</taxon>
        <taxon>Malpighiales</taxon>
        <taxon>Rhizophoraceae</taxon>
        <taxon>Rhizophora</taxon>
    </lineage>
</organism>
<evidence type="ECO:0000313" key="1">
    <source>
        <dbReference type="EMBL" id="MBX00458.1"/>
    </source>
</evidence>
<accession>A0A2P2K404</accession>
<sequence>MAGGGGWTYRSWSASWNILNSFSENFHLYH</sequence>